<feature type="transmembrane region" description="Helical" evidence="1">
    <location>
        <begin position="12"/>
        <end position="33"/>
    </location>
</feature>
<evidence type="ECO:0000259" key="2">
    <source>
        <dbReference type="Pfam" id="PF13400"/>
    </source>
</evidence>
<dbReference type="EMBL" id="BMTF01000004">
    <property type="protein sequence ID" value="GGV80056.1"/>
    <property type="molecule type" value="Genomic_DNA"/>
</dbReference>
<dbReference type="Pfam" id="PF13400">
    <property type="entry name" value="Tad"/>
    <property type="match status" value="1"/>
</dbReference>
<keyword evidence="1" id="KW-1133">Transmembrane helix</keyword>
<comment type="caution">
    <text evidence="3">The sequence shown here is derived from an EMBL/GenBank/DDBJ whole genome shotgun (WGS) entry which is preliminary data.</text>
</comment>
<sequence length="205" mass="21921">MTAKLRGEAGQAFPIYVVMVAGLLFLAFAFFTVGKAAALRNGAQGAADAAALAAAQQSREQFEGPFLASLPESMLDMFLQAHPVTGCPAAQAMAAENDAKLSPFPGCVATSGGERDKIRVDVKTLKPVGASVVPGMKRTFAKGHATAVIEWRCPRWRSVDLDDDTIQDVYFFSCRGGEMLEIMPSSPPPWSQVSKILFDVHLVDS</sequence>
<dbReference type="RefSeq" id="WP_189542855.1">
    <property type="nucleotide sequence ID" value="NZ_BMTF01000004.1"/>
</dbReference>
<accession>A0ABQ2VVK2</accession>
<dbReference type="Proteomes" id="UP000660675">
    <property type="component" value="Unassembled WGS sequence"/>
</dbReference>
<evidence type="ECO:0000256" key="1">
    <source>
        <dbReference type="SAM" id="Phobius"/>
    </source>
</evidence>
<proteinExistence type="predicted"/>
<keyword evidence="4" id="KW-1185">Reference proteome</keyword>
<keyword evidence="1" id="KW-0812">Transmembrane</keyword>
<reference evidence="4" key="1">
    <citation type="journal article" date="2019" name="Int. J. Syst. Evol. Microbiol.">
        <title>The Global Catalogue of Microorganisms (GCM) 10K type strain sequencing project: providing services to taxonomists for standard genome sequencing and annotation.</title>
        <authorList>
            <consortium name="The Broad Institute Genomics Platform"/>
            <consortium name="The Broad Institute Genome Sequencing Center for Infectious Disease"/>
            <person name="Wu L."/>
            <person name="Ma J."/>
        </authorList>
    </citation>
    <scope>NUCLEOTIDE SEQUENCE [LARGE SCALE GENOMIC DNA]</scope>
    <source>
        <strain evidence="4">JCM 4376</strain>
    </source>
</reference>
<name>A0ABQ2VVK2_9ACTN</name>
<keyword evidence="1" id="KW-0472">Membrane</keyword>
<feature type="domain" description="Putative Flp pilus-assembly TadG-like N-terminal" evidence="2">
    <location>
        <begin position="10"/>
        <end position="57"/>
    </location>
</feature>
<protein>
    <recommendedName>
        <fullName evidence="2">Putative Flp pilus-assembly TadG-like N-terminal domain-containing protein</fullName>
    </recommendedName>
</protein>
<evidence type="ECO:0000313" key="3">
    <source>
        <dbReference type="EMBL" id="GGV80056.1"/>
    </source>
</evidence>
<evidence type="ECO:0000313" key="4">
    <source>
        <dbReference type="Proteomes" id="UP000660675"/>
    </source>
</evidence>
<organism evidence="3 4">
    <name type="scientific">Streptomyces gelaticus</name>
    <dbReference type="NCBI Taxonomy" id="285446"/>
    <lineage>
        <taxon>Bacteria</taxon>
        <taxon>Bacillati</taxon>
        <taxon>Actinomycetota</taxon>
        <taxon>Actinomycetes</taxon>
        <taxon>Kitasatosporales</taxon>
        <taxon>Streptomycetaceae</taxon>
        <taxon>Streptomyces</taxon>
    </lineage>
</organism>
<dbReference type="InterPro" id="IPR028087">
    <property type="entry name" value="Tad_N"/>
</dbReference>
<gene>
    <name evidence="3" type="ORF">GCM10015535_17760</name>
</gene>